<dbReference type="PANTHER" id="PTHR46211">
    <property type="entry name" value="GLYCEROPHOSPHORYL DIESTER PHOSPHODIESTERASE"/>
    <property type="match status" value="1"/>
</dbReference>
<evidence type="ECO:0000313" key="2">
    <source>
        <dbReference type="EMBL" id="MCQ1538548.1"/>
    </source>
</evidence>
<dbReference type="Gene3D" id="3.20.20.190">
    <property type="entry name" value="Phosphatidylinositol (PI) phosphodiesterase"/>
    <property type="match status" value="1"/>
</dbReference>
<dbReference type="RefSeq" id="WP_255332494.1">
    <property type="nucleotide sequence ID" value="NZ_VOTZ01000011.1"/>
</dbReference>
<name>A0ABD4TLA1_9EURY</name>
<dbReference type="SUPFAM" id="SSF51695">
    <property type="entry name" value="PLC-like phosphodiesterases"/>
    <property type="match status" value="1"/>
</dbReference>
<evidence type="ECO:0000313" key="3">
    <source>
        <dbReference type="Proteomes" id="UP001524383"/>
    </source>
</evidence>
<dbReference type="InterPro" id="IPR017946">
    <property type="entry name" value="PLC-like_Pdiesterase_TIM-brl"/>
</dbReference>
<gene>
    <name evidence="2" type="ORF">FTO68_06050</name>
</gene>
<proteinExistence type="predicted"/>
<dbReference type="EMBL" id="VOTZ01000011">
    <property type="protein sequence ID" value="MCQ1538548.1"/>
    <property type="molecule type" value="Genomic_DNA"/>
</dbReference>
<evidence type="ECO:0000259" key="1">
    <source>
        <dbReference type="PROSITE" id="PS51704"/>
    </source>
</evidence>
<accession>A0ABD4TLA1</accession>
<comment type="caution">
    <text evidence="2">The sequence shown here is derived from an EMBL/GenBank/DDBJ whole genome shotgun (WGS) entry which is preliminary data.</text>
</comment>
<sequence length="238" mass="26040">MIIIGHRGARATRPENTIAALREGSRWSDYVEIDVRISRDGVPVVIHDPTLDRTTDGTGFVRDYTLAELKALDAGEGERIPTLAEVLALDIGECGLVIELKEGGYEEQVATLVEEAGLSKVLIVSFDADCLRRIALQLPDAGIGYIFRSPGADPVRVAASIPASYILLRFIDMTEELRDLSQRADLNVIVWTLNSDKAYAEASKIGVEGVVTDDPSSAWSFFCSLRNVRDAEKDPFDS</sequence>
<organism evidence="2 3">
    <name type="scientific">Methanocalculus taiwanensis</name>
    <dbReference type="NCBI Taxonomy" id="106207"/>
    <lineage>
        <taxon>Archaea</taxon>
        <taxon>Methanobacteriati</taxon>
        <taxon>Methanobacteriota</taxon>
        <taxon>Stenosarchaea group</taxon>
        <taxon>Methanomicrobia</taxon>
        <taxon>Methanomicrobiales</taxon>
        <taxon>Methanocalculaceae</taxon>
        <taxon>Methanocalculus</taxon>
    </lineage>
</organism>
<reference evidence="2 3" key="1">
    <citation type="submission" date="2019-08" db="EMBL/GenBank/DDBJ databases">
        <authorList>
            <person name="Chen S.-C."/>
            <person name="Lai M.-C."/>
            <person name="You Y.-T."/>
        </authorList>
    </citation>
    <scope>NUCLEOTIDE SEQUENCE [LARGE SCALE GENOMIC DNA]</scope>
    <source>
        <strain evidence="2 3">P2F9704a</strain>
    </source>
</reference>
<protein>
    <submittedName>
        <fullName evidence="2">Glycerophosphodiester phosphodiesterase</fullName>
    </submittedName>
</protein>
<dbReference type="PANTHER" id="PTHR46211:SF14">
    <property type="entry name" value="GLYCEROPHOSPHODIESTER PHOSPHODIESTERASE"/>
    <property type="match status" value="1"/>
</dbReference>
<dbReference type="InterPro" id="IPR030395">
    <property type="entry name" value="GP_PDE_dom"/>
</dbReference>
<dbReference type="AlphaFoldDB" id="A0ABD4TLA1"/>
<dbReference type="Proteomes" id="UP001524383">
    <property type="component" value="Unassembled WGS sequence"/>
</dbReference>
<dbReference type="PROSITE" id="PS51704">
    <property type="entry name" value="GP_PDE"/>
    <property type="match status" value="1"/>
</dbReference>
<dbReference type="Pfam" id="PF03009">
    <property type="entry name" value="GDPD"/>
    <property type="match status" value="1"/>
</dbReference>
<feature type="domain" description="GP-PDE" evidence="1">
    <location>
        <begin position="1"/>
        <end position="222"/>
    </location>
</feature>
<keyword evidence="3" id="KW-1185">Reference proteome</keyword>